<accession>A0A6A5THA5</accession>
<feature type="compositionally biased region" description="Low complexity" evidence="1">
    <location>
        <begin position="1"/>
        <end position="16"/>
    </location>
</feature>
<dbReference type="Proteomes" id="UP000800035">
    <property type="component" value="Unassembled WGS sequence"/>
</dbReference>
<feature type="compositionally biased region" description="Polar residues" evidence="1">
    <location>
        <begin position="173"/>
        <end position="182"/>
    </location>
</feature>
<evidence type="ECO:0000256" key="1">
    <source>
        <dbReference type="SAM" id="MobiDB-lite"/>
    </source>
</evidence>
<feature type="region of interest" description="Disordered" evidence="1">
    <location>
        <begin position="1"/>
        <end position="38"/>
    </location>
</feature>
<feature type="region of interest" description="Disordered" evidence="1">
    <location>
        <begin position="86"/>
        <end position="202"/>
    </location>
</feature>
<name>A0A6A5THA5_9PLEO</name>
<evidence type="ECO:0000313" key="3">
    <source>
        <dbReference type="Proteomes" id="UP000800035"/>
    </source>
</evidence>
<feature type="compositionally biased region" description="Low complexity" evidence="1">
    <location>
        <begin position="141"/>
        <end position="151"/>
    </location>
</feature>
<sequence length="202" mass="21475">MHIPPSIPSSSPTVASPSPPPPTVLSNSPIGAVSQPRSKVPKPLLQAFMQFRQMANDFMTNRTASTTEGTVLSKKRIEGCSQQEIEEAEAATTTLAADSAAGRARQETQSGAQQEGDGETEAGVALVEEGRSARENITALQSSAHQHQAQQEQEKDVPNLTTNGKAAEKRQASVASQRQNINIERRRVASLDAETSSSTGEI</sequence>
<dbReference type="AlphaFoldDB" id="A0A6A5THA5"/>
<keyword evidence="3" id="KW-1185">Reference proteome</keyword>
<proteinExistence type="predicted"/>
<reference evidence="2" key="1">
    <citation type="journal article" date="2020" name="Stud. Mycol.">
        <title>101 Dothideomycetes genomes: a test case for predicting lifestyles and emergence of pathogens.</title>
        <authorList>
            <person name="Haridas S."/>
            <person name="Albert R."/>
            <person name="Binder M."/>
            <person name="Bloem J."/>
            <person name="Labutti K."/>
            <person name="Salamov A."/>
            <person name="Andreopoulos B."/>
            <person name="Baker S."/>
            <person name="Barry K."/>
            <person name="Bills G."/>
            <person name="Bluhm B."/>
            <person name="Cannon C."/>
            <person name="Castanera R."/>
            <person name="Culley D."/>
            <person name="Daum C."/>
            <person name="Ezra D."/>
            <person name="Gonzalez J."/>
            <person name="Henrissat B."/>
            <person name="Kuo A."/>
            <person name="Liang C."/>
            <person name="Lipzen A."/>
            <person name="Lutzoni F."/>
            <person name="Magnuson J."/>
            <person name="Mondo S."/>
            <person name="Nolan M."/>
            <person name="Ohm R."/>
            <person name="Pangilinan J."/>
            <person name="Park H.-J."/>
            <person name="Ramirez L."/>
            <person name="Alfaro M."/>
            <person name="Sun H."/>
            <person name="Tritt A."/>
            <person name="Yoshinaga Y."/>
            <person name="Zwiers L.-H."/>
            <person name="Turgeon B."/>
            <person name="Goodwin S."/>
            <person name="Spatafora J."/>
            <person name="Crous P."/>
            <person name="Grigoriev I."/>
        </authorList>
    </citation>
    <scope>NUCLEOTIDE SEQUENCE</scope>
    <source>
        <strain evidence="2">CBS 675.92</strain>
    </source>
</reference>
<feature type="compositionally biased region" description="Low complexity" evidence="1">
    <location>
        <begin position="90"/>
        <end position="101"/>
    </location>
</feature>
<gene>
    <name evidence="2" type="ORF">CC80DRAFT_553511</name>
</gene>
<feature type="compositionally biased region" description="Polar residues" evidence="1">
    <location>
        <begin position="193"/>
        <end position="202"/>
    </location>
</feature>
<organism evidence="2 3">
    <name type="scientific">Byssothecium circinans</name>
    <dbReference type="NCBI Taxonomy" id="147558"/>
    <lineage>
        <taxon>Eukaryota</taxon>
        <taxon>Fungi</taxon>
        <taxon>Dikarya</taxon>
        <taxon>Ascomycota</taxon>
        <taxon>Pezizomycotina</taxon>
        <taxon>Dothideomycetes</taxon>
        <taxon>Pleosporomycetidae</taxon>
        <taxon>Pleosporales</taxon>
        <taxon>Massarineae</taxon>
        <taxon>Massarinaceae</taxon>
        <taxon>Byssothecium</taxon>
    </lineage>
</organism>
<evidence type="ECO:0000313" key="2">
    <source>
        <dbReference type="EMBL" id="KAF1951129.1"/>
    </source>
</evidence>
<dbReference type="EMBL" id="ML977019">
    <property type="protein sequence ID" value="KAF1951129.1"/>
    <property type="molecule type" value="Genomic_DNA"/>
</dbReference>
<protein>
    <submittedName>
        <fullName evidence="2">Uncharacterized protein</fullName>
    </submittedName>
</protein>